<feature type="compositionally biased region" description="Low complexity" evidence="1">
    <location>
        <begin position="575"/>
        <end position="585"/>
    </location>
</feature>
<name>A0ABV2VNK8_9ACTN</name>
<evidence type="ECO:0000313" key="3">
    <source>
        <dbReference type="Proteomes" id="UP001550348"/>
    </source>
</evidence>
<proteinExistence type="predicted"/>
<gene>
    <name evidence="2" type="ORF">ABZ071_21150</name>
</gene>
<feature type="region of interest" description="Disordered" evidence="1">
    <location>
        <begin position="564"/>
        <end position="601"/>
    </location>
</feature>
<dbReference type="RefSeq" id="WP_355666085.1">
    <property type="nucleotide sequence ID" value="NZ_JBEXRX010000067.1"/>
</dbReference>
<keyword evidence="3" id="KW-1185">Reference proteome</keyword>
<protein>
    <submittedName>
        <fullName evidence="2">Uncharacterized protein</fullName>
    </submittedName>
</protein>
<reference evidence="2 3" key="1">
    <citation type="submission" date="2024-06" db="EMBL/GenBank/DDBJ databases">
        <title>The Natural Products Discovery Center: Release of the First 8490 Sequenced Strains for Exploring Actinobacteria Biosynthetic Diversity.</title>
        <authorList>
            <person name="Kalkreuter E."/>
            <person name="Kautsar S.A."/>
            <person name="Yang D."/>
            <person name="Bader C.D."/>
            <person name="Teijaro C.N."/>
            <person name="Fluegel L."/>
            <person name="Davis C.M."/>
            <person name="Simpson J.R."/>
            <person name="Lauterbach L."/>
            <person name="Steele A.D."/>
            <person name="Gui C."/>
            <person name="Meng S."/>
            <person name="Li G."/>
            <person name="Viehrig K."/>
            <person name="Ye F."/>
            <person name="Su P."/>
            <person name="Kiefer A.F."/>
            <person name="Nichols A."/>
            <person name="Cepeda A.J."/>
            <person name="Yan W."/>
            <person name="Fan B."/>
            <person name="Jiang Y."/>
            <person name="Adhikari A."/>
            <person name="Zheng C.-J."/>
            <person name="Schuster L."/>
            <person name="Cowan T.M."/>
            <person name="Smanski M.J."/>
            <person name="Chevrette M.G."/>
            <person name="De Carvalho L.P.S."/>
            <person name="Shen B."/>
        </authorList>
    </citation>
    <scope>NUCLEOTIDE SEQUENCE [LARGE SCALE GENOMIC DNA]</scope>
    <source>
        <strain evidence="2 3">NPDC006286</strain>
    </source>
</reference>
<accession>A0ABV2VNK8</accession>
<evidence type="ECO:0000256" key="1">
    <source>
        <dbReference type="SAM" id="MobiDB-lite"/>
    </source>
</evidence>
<comment type="caution">
    <text evidence="2">The sequence shown here is derived from an EMBL/GenBank/DDBJ whole genome shotgun (WGS) entry which is preliminary data.</text>
</comment>
<dbReference type="Proteomes" id="UP001550348">
    <property type="component" value="Unassembled WGS sequence"/>
</dbReference>
<evidence type="ECO:0000313" key="2">
    <source>
        <dbReference type="EMBL" id="MEU0154386.1"/>
    </source>
</evidence>
<dbReference type="EMBL" id="JBEXRX010000067">
    <property type="protein sequence ID" value="MEU0154386.1"/>
    <property type="molecule type" value="Genomic_DNA"/>
</dbReference>
<organism evidence="2 3">
    <name type="scientific">Micromonospora fulviviridis</name>
    <dbReference type="NCBI Taxonomy" id="47860"/>
    <lineage>
        <taxon>Bacteria</taxon>
        <taxon>Bacillati</taxon>
        <taxon>Actinomycetota</taxon>
        <taxon>Actinomycetes</taxon>
        <taxon>Micromonosporales</taxon>
        <taxon>Micromonosporaceae</taxon>
        <taxon>Micromonospora</taxon>
    </lineage>
</organism>
<feature type="compositionally biased region" description="Polar residues" evidence="1">
    <location>
        <begin position="428"/>
        <end position="438"/>
    </location>
</feature>
<feature type="compositionally biased region" description="Polar residues" evidence="1">
    <location>
        <begin position="498"/>
        <end position="507"/>
    </location>
</feature>
<sequence length="819" mass="89093">MDDCAGNDAGLSEHVRDAPVTAALTGWATGRSGRVKPLPGAPHLHGKTGARLFAILLTRSFAGLRGGTSKLLVKVLPAGSTSREAARHEEAWHSCPGFAKRHLVEQYGSWYPVADGRHLMFQRFAHDGDLARTLDELDGDDLVEAVQKVLDGVLNDWNAIDLDVPREDGLQIEETTAGEYVRRELSAMDSLAEAREAAVRLGLDPAADWLAVDGRGLPNPLRLLDADGPLAPTTVLYVAGRSHGDLHGGNALIPVSPTGKLDAARFRLVDLSNFEHRAPLTRDLVALALSTILRHLPDLPARQADELLRCLIDPDGHQSPWLPPVLTPLVRAVHQLGINYAAGWVPQWRAQYRLSLISYALICTTFEDVEAPGRRWCLRLAGEAAEAYRQEALPVWRPPATDGLPPLPADPGSPARTGGFDPAWPLNATPSAPRSLSTPPEIEFVGPVTRPGHGADGPGRAEDLRNRPYLWSARRNAPATREATPGSNGRHIPEQRSNDQVTASRLSPTPYAGDRGNAGPPPQPAPARRHAGLRHRARYALIAVGLSVVGAMPFVPTMLTNRREAPVTPSPVPPTGSSRSTPSTSDRNAPRTPLPLTEPGPKLTDLAVRVAALPEKAPHGRYTYTCVRIWSPDTGTGRPIDWDSYRDHQVWWTTRGTGREVETAVTHGRRRTPQVTWYATKEWTAGLPLPRTDPADLREQLADLADEQPPELRDGAGAVLLVVRFHRYHVLSPAQRSALLLALAAAPGITYRGEYPDRAGRVGVAVSAEGREGRRETLLFDRTTGELLSHETTSADQEVLGYHLFRARVRTDSSADRKC</sequence>
<feature type="region of interest" description="Disordered" evidence="1">
    <location>
        <begin position="396"/>
        <end position="532"/>
    </location>
</feature>